<dbReference type="InterPro" id="IPR011991">
    <property type="entry name" value="ArsR-like_HTH"/>
</dbReference>
<dbReference type="CDD" id="cd00090">
    <property type="entry name" value="HTH_ARSR"/>
    <property type="match status" value="1"/>
</dbReference>
<dbReference type="Gene3D" id="1.10.10.10">
    <property type="entry name" value="Winged helix-like DNA-binding domain superfamily/Winged helix DNA-binding domain"/>
    <property type="match status" value="1"/>
</dbReference>
<dbReference type="InterPro" id="IPR036388">
    <property type="entry name" value="WH-like_DNA-bd_sf"/>
</dbReference>
<dbReference type="AlphaFoldDB" id="A0A2A5B7L9"/>
<evidence type="ECO:0000256" key="5">
    <source>
        <dbReference type="ARBA" id="ARBA00039227"/>
    </source>
</evidence>
<organism evidence="7 8">
    <name type="scientific">SAR86 cluster bacterium</name>
    <dbReference type="NCBI Taxonomy" id="2030880"/>
    <lineage>
        <taxon>Bacteria</taxon>
        <taxon>Pseudomonadati</taxon>
        <taxon>Pseudomonadota</taxon>
        <taxon>Gammaproteobacteria</taxon>
        <taxon>SAR86 cluster</taxon>
    </lineage>
</organism>
<dbReference type="GO" id="GO:0006524">
    <property type="term" value="P:alanine catabolic process"/>
    <property type="evidence" value="ECO:0007669"/>
    <property type="project" value="TreeGrafter"/>
</dbReference>
<dbReference type="Proteomes" id="UP000218327">
    <property type="component" value="Unassembled WGS sequence"/>
</dbReference>
<dbReference type="PANTHER" id="PTHR30154:SF0">
    <property type="entry name" value="LEUCINE-RESPONSIVE REGULATORY PROTEIN"/>
    <property type="match status" value="1"/>
</dbReference>
<dbReference type="InterPro" id="IPR000485">
    <property type="entry name" value="AsnC-type_HTH_dom"/>
</dbReference>
<evidence type="ECO:0000256" key="2">
    <source>
        <dbReference type="ARBA" id="ARBA00023125"/>
    </source>
</evidence>
<dbReference type="SMART" id="SM00344">
    <property type="entry name" value="HTH_ASNC"/>
    <property type="match status" value="1"/>
</dbReference>
<keyword evidence="2" id="KW-0238">DNA-binding</keyword>
<evidence type="ECO:0000256" key="3">
    <source>
        <dbReference type="ARBA" id="ARBA00023159"/>
    </source>
</evidence>
<evidence type="ECO:0000256" key="4">
    <source>
        <dbReference type="ARBA" id="ARBA00023163"/>
    </source>
</evidence>
<dbReference type="InterPro" id="IPR019888">
    <property type="entry name" value="Tscrpt_reg_AsnC-like"/>
</dbReference>
<dbReference type="GO" id="GO:0005829">
    <property type="term" value="C:cytosol"/>
    <property type="evidence" value="ECO:0007669"/>
    <property type="project" value="TreeGrafter"/>
</dbReference>
<dbReference type="PRINTS" id="PR00033">
    <property type="entry name" value="HTHASNC"/>
</dbReference>
<dbReference type="EMBL" id="NVVJ01000006">
    <property type="protein sequence ID" value="PCJ27543.1"/>
    <property type="molecule type" value="Genomic_DNA"/>
</dbReference>
<dbReference type="SUPFAM" id="SSF54909">
    <property type="entry name" value="Dimeric alpha+beta barrel"/>
    <property type="match status" value="1"/>
</dbReference>
<keyword evidence="4" id="KW-0804">Transcription</keyword>
<evidence type="ECO:0000313" key="7">
    <source>
        <dbReference type="EMBL" id="PCJ27543.1"/>
    </source>
</evidence>
<protein>
    <recommendedName>
        <fullName evidence="5">Leucine-responsive regulatory protein</fullName>
    </recommendedName>
</protein>
<keyword evidence="1" id="KW-0805">Transcription regulation</keyword>
<dbReference type="InterPro" id="IPR019885">
    <property type="entry name" value="Tscrpt_reg_HTH_AsnC-type_CS"/>
</dbReference>
<dbReference type="SUPFAM" id="SSF46785">
    <property type="entry name" value="Winged helix' DNA-binding domain"/>
    <property type="match status" value="1"/>
</dbReference>
<comment type="caution">
    <text evidence="7">The sequence shown here is derived from an EMBL/GenBank/DDBJ whole genome shotgun (WGS) entry which is preliminary data.</text>
</comment>
<proteinExistence type="predicted"/>
<dbReference type="GO" id="GO:0006355">
    <property type="term" value="P:regulation of DNA-templated transcription"/>
    <property type="evidence" value="ECO:0007669"/>
    <property type="project" value="UniProtKB-ARBA"/>
</dbReference>
<dbReference type="PROSITE" id="PS00519">
    <property type="entry name" value="HTH_ASNC_1"/>
    <property type="match status" value="1"/>
</dbReference>
<name>A0A2A5B7L9_9GAMM</name>
<evidence type="ECO:0000259" key="6">
    <source>
        <dbReference type="PROSITE" id="PS50956"/>
    </source>
</evidence>
<dbReference type="InterPro" id="IPR036390">
    <property type="entry name" value="WH_DNA-bd_sf"/>
</dbReference>
<dbReference type="Gene3D" id="3.30.70.920">
    <property type="match status" value="1"/>
</dbReference>
<dbReference type="PANTHER" id="PTHR30154">
    <property type="entry name" value="LEUCINE-RESPONSIVE REGULATORY PROTEIN"/>
    <property type="match status" value="1"/>
</dbReference>
<feature type="domain" description="HTH asnC-type" evidence="6">
    <location>
        <begin position="4"/>
        <end position="65"/>
    </location>
</feature>
<sequence length="150" mass="16534">MTNLDRINESILQILREDGRISNAELADQIGLSPSACLRRVQELERTGIIKGYRAVLNYAALGIGFTAYISVGLSDHTKKSQLAFEKAITSSAEVRECHNITGTVEYLLRVETSDLAAYKVFHTDVLGTLPQVNSISTYVVMDSPKDDRA</sequence>
<evidence type="ECO:0000256" key="1">
    <source>
        <dbReference type="ARBA" id="ARBA00023015"/>
    </source>
</evidence>
<dbReference type="GO" id="GO:0043565">
    <property type="term" value="F:sequence-specific DNA binding"/>
    <property type="evidence" value="ECO:0007669"/>
    <property type="project" value="InterPro"/>
</dbReference>
<dbReference type="Pfam" id="PF01037">
    <property type="entry name" value="AsnC_trans_reg"/>
    <property type="match status" value="1"/>
</dbReference>
<dbReference type="GO" id="GO:0043201">
    <property type="term" value="P:response to L-leucine"/>
    <property type="evidence" value="ECO:0007669"/>
    <property type="project" value="TreeGrafter"/>
</dbReference>
<evidence type="ECO:0000313" key="8">
    <source>
        <dbReference type="Proteomes" id="UP000218327"/>
    </source>
</evidence>
<gene>
    <name evidence="7" type="ORF">COA96_03320</name>
</gene>
<dbReference type="Pfam" id="PF13412">
    <property type="entry name" value="HTH_24"/>
    <property type="match status" value="1"/>
</dbReference>
<accession>A0A2A5B7L9</accession>
<dbReference type="InterPro" id="IPR019887">
    <property type="entry name" value="Tscrpt_reg_AsnC/Lrp_C"/>
</dbReference>
<reference evidence="8" key="1">
    <citation type="submission" date="2017-08" db="EMBL/GenBank/DDBJ databases">
        <title>A dynamic microbial community with high functional redundancy inhabits the cold, oxic subseafloor aquifer.</title>
        <authorList>
            <person name="Tully B.J."/>
            <person name="Wheat C.G."/>
            <person name="Glazer B.T."/>
            <person name="Huber J.A."/>
        </authorList>
    </citation>
    <scope>NUCLEOTIDE SEQUENCE [LARGE SCALE GENOMIC DNA]</scope>
</reference>
<dbReference type="InterPro" id="IPR011008">
    <property type="entry name" value="Dimeric_a/b-barrel"/>
</dbReference>
<keyword evidence="3" id="KW-0010">Activator</keyword>
<dbReference type="PROSITE" id="PS50956">
    <property type="entry name" value="HTH_ASNC_2"/>
    <property type="match status" value="1"/>
</dbReference>